<feature type="compositionally biased region" description="Polar residues" evidence="1">
    <location>
        <begin position="109"/>
        <end position="128"/>
    </location>
</feature>
<protein>
    <recommendedName>
        <fullName evidence="4">Peptidase propeptide and YPEB domain-containing protein</fullName>
    </recommendedName>
</protein>
<gene>
    <name evidence="2" type="ORF">PU648_26200</name>
</gene>
<reference evidence="2 3" key="1">
    <citation type="submission" date="2023-02" db="EMBL/GenBank/DDBJ databases">
        <authorList>
            <person name="Maleckis M."/>
        </authorList>
    </citation>
    <scope>NUCLEOTIDE SEQUENCE [LARGE SCALE GENOMIC DNA]</scope>
    <source>
        <strain evidence="2 3">P8-A2</strain>
    </source>
</reference>
<evidence type="ECO:0008006" key="4">
    <source>
        <dbReference type="Google" id="ProtNLM"/>
    </source>
</evidence>
<feature type="region of interest" description="Disordered" evidence="1">
    <location>
        <begin position="1"/>
        <end position="39"/>
    </location>
</feature>
<proteinExistence type="predicted"/>
<feature type="region of interest" description="Disordered" evidence="1">
    <location>
        <begin position="78"/>
        <end position="131"/>
    </location>
</feature>
<accession>A0ABU3UQL3</accession>
<evidence type="ECO:0000256" key="1">
    <source>
        <dbReference type="SAM" id="MobiDB-lite"/>
    </source>
</evidence>
<dbReference type="Proteomes" id="UP001257627">
    <property type="component" value="Unassembled WGS sequence"/>
</dbReference>
<feature type="compositionally biased region" description="Basic and acidic residues" evidence="1">
    <location>
        <begin position="78"/>
        <end position="89"/>
    </location>
</feature>
<dbReference type="RefSeq" id="WP_316733589.1">
    <property type="nucleotide sequence ID" value="NZ_JARAKF010000001.1"/>
</dbReference>
<comment type="caution">
    <text evidence="2">The sequence shown here is derived from an EMBL/GenBank/DDBJ whole genome shotgun (WGS) entry which is preliminary data.</text>
</comment>
<evidence type="ECO:0000313" key="3">
    <source>
        <dbReference type="Proteomes" id="UP001257627"/>
    </source>
</evidence>
<keyword evidence="3" id="KW-1185">Reference proteome</keyword>
<evidence type="ECO:0000313" key="2">
    <source>
        <dbReference type="EMBL" id="MDU8995784.1"/>
    </source>
</evidence>
<name>A0ABU3UQL3_9ACTN</name>
<sequence>MSQPEPPQQQPQSTPDSPVELPKSAKSAKIFRARLPRVSRRRGTVLGAAVLLAAAAGAAVVVHHDDGEKGDHGRFAAEHRRADGRDDRQGAYGQARGGRGGRHGESRLDGNSQGTQDSQSGQEGQSAAGTLAPAPLPAVSAAAAIEAAGKAVPDSKTEALRVVAEQGGGSAWEVEVLGTDGVRHLVTIDGAGGTVTGNTVAPATSDTAS</sequence>
<feature type="compositionally biased region" description="Basic residues" evidence="1">
    <location>
        <begin position="29"/>
        <end position="39"/>
    </location>
</feature>
<organism evidence="2 3">
    <name type="scientific">Streptomyces mirabilis</name>
    <dbReference type="NCBI Taxonomy" id="68239"/>
    <lineage>
        <taxon>Bacteria</taxon>
        <taxon>Bacillati</taxon>
        <taxon>Actinomycetota</taxon>
        <taxon>Actinomycetes</taxon>
        <taxon>Kitasatosporales</taxon>
        <taxon>Streptomycetaceae</taxon>
        <taxon>Streptomyces</taxon>
    </lineage>
</organism>
<dbReference type="EMBL" id="JARAKF010000001">
    <property type="protein sequence ID" value="MDU8995784.1"/>
    <property type="molecule type" value="Genomic_DNA"/>
</dbReference>